<organism evidence="1 2">
    <name type="scientific">Artomyces pyxidatus</name>
    <dbReference type="NCBI Taxonomy" id="48021"/>
    <lineage>
        <taxon>Eukaryota</taxon>
        <taxon>Fungi</taxon>
        <taxon>Dikarya</taxon>
        <taxon>Basidiomycota</taxon>
        <taxon>Agaricomycotina</taxon>
        <taxon>Agaricomycetes</taxon>
        <taxon>Russulales</taxon>
        <taxon>Auriscalpiaceae</taxon>
        <taxon>Artomyces</taxon>
    </lineage>
</organism>
<dbReference type="EMBL" id="MU277224">
    <property type="protein sequence ID" value="KAI0059670.1"/>
    <property type="molecule type" value="Genomic_DNA"/>
</dbReference>
<comment type="caution">
    <text evidence="1">The sequence shown here is derived from an EMBL/GenBank/DDBJ whole genome shotgun (WGS) entry which is preliminary data.</text>
</comment>
<sequence length="158" mass="17057">MPSLLPQVSAVDAVEYVLPLLTDLAMEADDGMKEALSTELVPIVWWFSSNCRLTDDETADPTDVLTPLLVQALTPILRALLLSLSAPVATAARSAIVEIIRRVRDADAQAANVHSELFEVDERLLLEQEILQQVVSGIGGLDIPDGGWIGTVDEEAQV</sequence>
<gene>
    <name evidence="1" type="ORF">BV25DRAFT_1828640</name>
</gene>
<evidence type="ECO:0000313" key="1">
    <source>
        <dbReference type="EMBL" id="KAI0059670.1"/>
    </source>
</evidence>
<proteinExistence type="predicted"/>
<evidence type="ECO:0000313" key="2">
    <source>
        <dbReference type="Proteomes" id="UP000814140"/>
    </source>
</evidence>
<accession>A0ACB8SUN1</accession>
<dbReference type="Proteomes" id="UP000814140">
    <property type="component" value="Unassembled WGS sequence"/>
</dbReference>
<keyword evidence="2" id="KW-1185">Reference proteome</keyword>
<reference evidence="1" key="1">
    <citation type="submission" date="2021-03" db="EMBL/GenBank/DDBJ databases">
        <authorList>
            <consortium name="DOE Joint Genome Institute"/>
            <person name="Ahrendt S."/>
            <person name="Looney B.P."/>
            <person name="Miyauchi S."/>
            <person name="Morin E."/>
            <person name="Drula E."/>
            <person name="Courty P.E."/>
            <person name="Chicoki N."/>
            <person name="Fauchery L."/>
            <person name="Kohler A."/>
            <person name="Kuo A."/>
            <person name="Labutti K."/>
            <person name="Pangilinan J."/>
            <person name="Lipzen A."/>
            <person name="Riley R."/>
            <person name="Andreopoulos W."/>
            <person name="He G."/>
            <person name="Johnson J."/>
            <person name="Barry K.W."/>
            <person name="Grigoriev I.V."/>
            <person name="Nagy L."/>
            <person name="Hibbett D."/>
            <person name="Henrissat B."/>
            <person name="Matheny P.B."/>
            <person name="Labbe J."/>
            <person name="Martin F."/>
        </authorList>
    </citation>
    <scope>NUCLEOTIDE SEQUENCE</scope>
    <source>
        <strain evidence="1">HHB10654</strain>
    </source>
</reference>
<name>A0ACB8SUN1_9AGAM</name>
<reference evidence="1" key="2">
    <citation type="journal article" date="2022" name="New Phytol.">
        <title>Evolutionary transition to the ectomycorrhizal habit in the genomes of a hyperdiverse lineage of mushroom-forming fungi.</title>
        <authorList>
            <person name="Looney B."/>
            <person name="Miyauchi S."/>
            <person name="Morin E."/>
            <person name="Drula E."/>
            <person name="Courty P.E."/>
            <person name="Kohler A."/>
            <person name="Kuo A."/>
            <person name="LaButti K."/>
            <person name="Pangilinan J."/>
            <person name="Lipzen A."/>
            <person name="Riley R."/>
            <person name="Andreopoulos W."/>
            <person name="He G."/>
            <person name="Johnson J."/>
            <person name="Nolan M."/>
            <person name="Tritt A."/>
            <person name="Barry K.W."/>
            <person name="Grigoriev I.V."/>
            <person name="Nagy L.G."/>
            <person name="Hibbett D."/>
            <person name="Henrissat B."/>
            <person name="Matheny P.B."/>
            <person name="Labbe J."/>
            <person name="Martin F.M."/>
        </authorList>
    </citation>
    <scope>NUCLEOTIDE SEQUENCE</scope>
    <source>
        <strain evidence="1">HHB10654</strain>
    </source>
</reference>
<protein>
    <submittedName>
        <fullName evidence="1">Uncharacterized protein</fullName>
    </submittedName>
</protein>